<sequence length="178" mass="20379">MTNPMAGSDGIQDLYDSERAALRDIERVLRQRHSFKGVMTIDQEDAIKRTFEQEARERCAEIGLVVDIQWHWEKHGCPTCSARQGRPITFDGTLKCPACGQEGQRVGGSPDVSDDPADNNLYWNPRLIVTDRINKLKIGEYDHDRQRHEIRSGLLDGNVGTIREDGSWREDPKRKDIY</sequence>
<evidence type="ECO:0000313" key="2">
    <source>
        <dbReference type="Proteomes" id="UP000316777"/>
    </source>
</evidence>
<dbReference type="EMBL" id="MK937592">
    <property type="protein sequence ID" value="QDH91812.1"/>
    <property type="molecule type" value="Genomic_DNA"/>
</dbReference>
<reference evidence="1 2" key="1">
    <citation type="submission" date="2019-05" db="EMBL/GenBank/DDBJ databases">
        <authorList>
            <person name="Pope W.H."/>
            <person name="Garlena R.A."/>
            <person name="Russell D.A."/>
            <person name="Jacobs-Sera D."/>
            <person name="Hatfull G.F."/>
        </authorList>
    </citation>
    <scope>NUCLEOTIDE SEQUENCE [LARGE SCALE GENOMIC DNA]</scope>
</reference>
<keyword evidence="2" id="KW-1185">Reference proteome</keyword>
<organism evidence="1 2">
    <name type="scientific">Mycobacterium phage Phrappuccino</name>
    <dbReference type="NCBI Taxonomy" id="2591223"/>
    <lineage>
        <taxon>Viruses</taxon>
        <taxon>Duplodnaviria</taxon>
        <taxon>Heunggongvirae</taxon>
        <taxon>Uroviricota</taxon>
        <taxon>Caudoviricetes</taxon>
        <taxon>Phrappuccinovirus</taxon>
        <taxon>Phrappuccinovirus phrappuccino</taxon>
        <taxon>Phreappuccinovirus Phrappuccino</taxon>
    </lineage>
</organism>
<proteinExistence type="predicted"/>
<dbReference type="RefSeq" id="YP_010059826.1">
    <property type="nucleotide sequence ID" value="NC_054727.1"/>
</dbReference>
<gene>
    <name evidence="1" type="primary">137</name>
    <name evidence="1" type="ORF">SEA_PHRAPPUCCINO_137</name>
</gene>
<accession>A0A514DDY0</accession>
<dbReference type="GeneID" id="64767058"/>
<dbReference type="KEGG" id="vg:64767058"/>
<protein>
    <submittedName>
        <fullName evidence="1">Uncharacterized protein</fullName>
    </submittedName>
</protein>
<evidence type="ECO:0000313" key="1">
    <source>
        <dbReference type="EMBL" id="QDH91812.1"/>
    </source>
</evidence>
<dbReference type="Proteomes" id="UP000316777">
    <property type="component" value="Segment"/>
</dbReference>
<name>A0A514DDY0_9CAUD</name>